<feature type="chain" id="PRO_5015727636" evidence="1">
    <location>
        <begin position="22"/>
        <end position="301"/>
    </location>
</feature>
<keyword evidence="1" id="KW-0732">Signal</keyword>
<reference evidence="2 3" key="1">
    <citation type="journal article" date="2018" name="Syst. Appl. Microbiol.">
        <title>Abditibacterium utsteinense sp. nov., the first cultivated member of candidate phylum FBP, isolated from ice-free Antarctic soil samples.</title>
        <authorList>
            <person name="Tahon G."/>
            <person name="Tytgat B."/>
            <person name="Lebbe L."/>
            <person name="Carlier A."/>
            <person name="Willems A."/>
        </authorList>
    </citation>
    <scope>NUCLEOTIDE SEQUENCE [LARGE SCALE GENOMIC DNA]</scope>
    <source>
        <strain evidence="2 3">LMG 29911</strain>
    </source>
</reference>
<dbReference type="Proteomes" id="UP000237684">
    <property type="component" value="Unassembled WGS sequence"/>
</dbReference>
<name>A0A2S8SUB8_9BACT</name>
<dbReference type="RefSeq" id="WP_105483185.1">
    <property type="nucleotide sequence ID" value="NZ_NIGF01000005.1"/>
</dbReference>
<organism evidence="2 3">
    <name type="scientific">Abditibacterium utsteinense</name>
    <dbReference type="NCBI Taxonomy" id="1960156"/>
    <lineage>
        <taxon>Bacteria</taxon>
        <taxon>Pseudomonadati</taxon>
        <taxon>Abditibacteriota</taxon>
        <taxon>Abditibacteriia</taxon>
        <taxon>Abditibacteriales</taxon>
        <taxon>Abditibacteriaceae</taxon>
        <taxon>Abditibacterium</taxon>
    </lineage>
</organism>
<sequence length="301" mass="33040">MKSQFTWLCGALLITPFSAWAQDAALQAVPATPATTLAVPWVQIPFPTPPAPTKVPSGLADIIRAKFPLSIGFEDLGAGWRVLNWNGQNYFTKGDATFLSEVEHLVVYRESAASVRALSAHEYALYATRNVLPTRSQMRFALSLLPMREVQSNVTRGATNLKSFDLADYQSAAFVSASQAFSQNLSLVYLRKIGEAMSAFSAANLDTLPPMDTAFEARQNLESFSENAAIFIQPGTNSPFKFNPILSGRKRAHLRGKSLFIIAYEGEAASDGSRAILRLNGRVARVSDKMWQQLKESSKIE</sequence>
<protein>
    <submittedName>
        <fullName evidence="2">Uncharacterized protein</fullName>
    </submittedName>
</protein>
<comment type="caution">
    <text evidence="2">The sequence shown here is derived from an EMBL/GenBank/DDBJ whole genome shotgun (WGS) entry which is preliminary data.</text>
</comment>
<dbReference type="InParanoid" id="A0A2S8SUB8"/>
<dbReference type="AlphaFoldDB" id="A0A2S8SUB8"/>
<keyword evidence="3" id="KW-1185">Reference proteome</keyword>
<evidence type="ECO:0000256" key="1">
    <source>
        <dbReference type="SAM" id="SignalP"/>
    </source>
</evidence>
<dbReference type="EMBL" id="NIGF01000005">
    <property type="protein sequence ID" value="PQV64393.1"/>
    <property type="molecule type" value="Genomic_DNA"/>
</dbReference>
<feature type="signal peptide" evidence="1">
    <location>
        <begin position="1"/>
        <end position="21"/>
    </location>
</feature>
<accession>A0A2S8SUB8</accession>
<proteinExistence type="predicted"/>
<evidence type="ECO:0000313" key="3">
    <source>
        <dbReference type="Proteomes" id="UP000237684"/>
    </source>
</evidence>
<evidence type="ECO:0000313" key="2">
    <source>
        <dbReference type="EMBL" id="PQV64393.1"/>
    </source>
</evidence>
<gene>
    <name evidence="2" type="ORF">B1R32_10574</name>
</gene>